<dbReference type="PANTHER" id="PTHR46558">
    <property type="entry name" value="TRACRIPTIONAL REGULATORY PROTEIN-RELATED-RELATED"/>
    <property type="match status" value="1"/>
</dbReference>
<dbReference type="RefSeq" id="WP_349152820.1">
    <property type="nucleotide sequence ID" value="NZ_JBBMEO010000033.1"/>
</dbReference>
<keyword evidence="1" id="KW-0238">DNA-binding</keyword>
<evidence type="ECO:0000313" key="4">
    <source>
        <dbReference type="Proteomes" id="UP001457197"/>
    </source>
</evidence>
<accession>A0ABV1AYV4</accession>
<name>A0ABV1AYV4_9FIRM</name>
<dbReference type="PANTHER" id="PTHR46558:SF4">
    <property type="entry name" value="DNA-BIDING PHAGE PROTEIN"/>
    <property type="match status" value="1"/>
</dbReference>
<dbReference type="PROSITE" id="PS50943">
    <property type="entry name" value="HTH_CROC1"/>
    <property type="match status" value="1"/>
</dbReference>
<sequence length="69" mass="7935">MSLGNDIKLLRQRCLLSQQDFAKELGVSFATINRIESGKSKPTYKTMKLIDDYCKKNAIDFDITKEFTN</sequence>
<evidence type="ECO:0000256" key="1">
    <source>
        <dbReference type="ARBA" id="ARBA00023125"/>
    </source>
</evidence>
<feature type="domain" description="HTH cro/C1-type" evidence="2">
    <location>
        <begin position="7"/>
        <end position="61"/>
    </location>
</feature>
<dbReference type="InterPro" id="IPR010982">
    <property type="entry name" value="Lambda_DNA-bd_dom_sf"/>
</dbReference>
<organism evidence="3 4">
    <name type="scientific">Faecalibacterium tardum</name>
    <dbReference type="NCBI Taxonomy" id="3133156"/>
    <lineage>
        <taxon>Bacteria</taxon>
        <taxon>Bacillati</taxon>
        <taxon>Bacillota</taxon>
        <taxon>Clostridia</taxon>
        <taxon>Eubacteriales</taxon>
        <taxon>Oscillospiraceae</taxon>
        <taxon>Faecalibacterium</taxon>
    </lineage>
</organism>
<reference evidence="3 4" key="1">
    <citation type="submission" date="2024-03" db="EMBL/GenBank/DDBJ databases">
        <title>Human intestinal bacterial collection.</title>
        <authorList>
            <person name="Pauvert C."/>
            <person name="Hitch T.C.A."/>
            <person name="Clavel T."/>
        </authorList>
    </citation>
    <scope>NUCLEOTIDE SEQUENCE [LARGE SCALE GENOMIC DNA]</scope>
    <source>
        <strain evidence="3 4">CLA-AA-H175</strain>
    </source>
</reference>
<dbReference type="Gene3D" id="1.10.260.40">
    <property type="entry name" value="lambda repressor-like DNA-binding domains"/>
    <property type="match status" value="1"/>
</dbReference>
<evidence type="ECO:0000313" key="3">
    <source>
        <dbReference type="EMBL" id="MEQ2363037.1"/>
    </source>
</evidence>
<dbReference type="SUPFAM" id="SSF47413">
    <property type="entry name" value="lambda repressor-like DNA-binding domains"/>
    <property type="match status" value="1"/>
</dbReference>
<dbReference type="SMART" id="SM00530">
    <property type="entry name" value="HTH_XRE"/>
    <property type="match status" value="1"/>
</dbReference>
<comment type="caution">
    <text evidence="3">The sequence shown here is derived from an EMBL/GenBank/DDBJ whole genome shotgun (WGS) entry which is preliminary data.</text>
</comment>
<dbReference type="Proteomes" id="UP001457197">
    <property type="component" value="Unassembled WGS sequence"/>
</dbReference>
<dbReference type="InterPro" id="IPR001387">
    <property type="entry name" value="Cro/C1-type_HTH"/>
</dbReference>
<proteinExistence type="predicted"/>
<gene>
    <name evidence="3" type="ORF">WMO44_12965</name>
</gene>
<keyword evidence="4" id="KW-1185">Reference proteome</keyword>
<evidence type="ECO:0000259" key="2">
    <source>
        <dbReference type="PROSITE" id="PS50943"/>
    </source>
</evidence>
<dbReference type="CDD" id="cd00093">
    <property type="entry name" value="HTH_XRE"/>
    <property type="match status" value="1"/>
</dbReference>
<dbReference type="EMBL" id="JBBMEO010000033">
    <property type="protein sequence ID" value="MEQ2363037.1"/>
    <property type="molecule type" value="Genomic_DNA"/>
</dbReference>
<dbReference type="Pfam" id="PF01381">
    <property type="entry name" value="HTH_3"/>
    <property type="match status" value="1"/>
</dbReference>
<protein>
    <submittedName>
        <fullName evidence="3">Helix-turn-helix transcriptional regulator</fullName>
    </submittedName>
</protein>